<dbReference type="RefSeq" id="XP_001347521.1">
    <property type="nucleotide sequence ID" value="XM_001347485.1"/>
</dbReference>
<dbReference type="PhylomeDB" id="Q8IJG1"/>
<organism evidence="2 3">
    <name type="scientific">Plasmodium falciparum (isolate 3D7)</name>
    <dbReference type="NCBI Taxonomy" id="36329"/>
    <lineage>
        <taxon>Eukaryota</taxon>
        <taxon>Sar</taxon>
        <taxon>Alveolata</taxon>
        <taxon>Apicomplexa</taxon>
        <taxon>Aconoidasida</taxon>
        <taxon>Haemosporida</taxon>
        <taxon>Plasmodiidae</taxon>
        <taxon>Plasmodium</taxon>
        <taxon>Plasmodium (Laverania)</taxon>
    </lineage>
</organism>
<dbReference type="EMBL" id="LN999944">
    <property type="protein sequence ID" value="CZT98499.1"/>
    <property type="molecule type" value="Genomic_DNA"/>
</dbReference>
<accession>Q8IJG1</accession>
<protein>
    <submittedName>
        <fullName evidence="2">Uncharacterized protein</fullName>
    </submittedName>
</protein>
<dbReference type="OMA" id="MENLYHE"/>
<dbReference type="KEGG" id="pfa:PF3D7_1024400"/>
<dbReference type="OrthoDB" id="377468at2759"/>
<dbReference type="InParanoid" id="Q8IJG1"/>
<dbReference type="AlphaFoldDB" id="Q8IJG1"/>
<dbReference type="FunCoup" id="Q8IJG1">
    <property type="interactions" value="747"/>
</dbReference>
<gene>
    <name evidence="2" type="ORF">PF3D7_1024400</name>
</gene>
<keyword evidence="3" id="KW-1185">Reference proteome</keyword>
<evidence type="ECO:0000313" key="3">
    <source>
        <dbReference type="Proteomes" id="UP000001450"/>
    </source>
</evidence>
<evidence type="ECO:0000313" key="2">
    <source>
        <dbReference type="EMBL" id="CZT98499.1"/>
    </source>
</evidence>
<dbReference type="PaxDb" id="5833-PF10_0237"/>
<dbReference type="GeneID" id="810394"/>
<sequence length="502" mass="59364">MKTLYHEDIIIFLSIESLEEILSVFKNIGGIKGRFHKFISFKNKSNISFFFNSSDYLFLKKEPGKIIDEKYKLLTNNKADDKNIHENNTSEDKNIFEKQTNIDIEPTESFEKGEEKILEAISLENKQNNAKDINDCRPHISKNKNVENEEYNNNLKKVENKNVENEEDNNNLKKTENKNVDKISNLKYTNDEYEMIIEEVYKHLYKNETYTPMSEKKKMVVELIIETIIYGNKIKLNIYKLNLFISIVIMTLYQIMENLGVKEKKKKKTINYFITLLKKNIQYNNSPEQNKKIKDTQNNTSSEVNINTQNEKHITIQNQEKDNNNNVKNNNTIIKNDNKDIIKIKKTTIKNDKRKQSSNTSMNLIDTKEENILINSTNEVKINEEKETKNDIIFFNYEEAKYIIKYMFENIFSIYNILEYMFLFPSYPVHLCFTNYCSFVSPPDPLSLKDEIKEDEQRNEDNTFSTNAYISQVLHIPLYVLDKFYNNLNDLQEKIDNALTLM</sequence>
<dbReference type="Proteomes" id="UP000001450">
    <property type="component" value="Chromosome 10"/>
</dbReference>
<dbReference type="VEuPathDB" id="PlasmoDB:PF3D7_1024400"/>
<proteinExistence type="predicted"/>
<name>Q8IJG1_PLAF7</name>
<dbReference type="SMR" id="Q8IJG1"/>
<feature type="coiled-coil region" evidence="1">
    <location>
        <begin position="141"/>
        <end position="178"/>
    </location>
</feature>
<evidence type="ECO:0000256" key="1">
    <source>
        <dbReference type="SAM" id="Coils"/>
    </source>
</evidence>
<keyword evidence="1" id="KW-0175">Coiled coil</keyword>
<dbReference type="HOGENOM" id="CLU_635358_0_0_1"/>
<reference evidence="2 3" key="1">
    <citation type="journal article" date="2002" name="Nature">
        <title>Genome sequence of the human malaria parasite Plasmodium falciparum.</title>
        <authorList>
            <person name="Gardner M.J."/>
            <person name="Hall N."/>
            <person name="Fung E."/>
            <person name="White O."/>
            <person name="Berriman M."/>
            <person name="Hyman R.W."/>
            <person name="Carlton J.M."/>
            <person name="Pain A."/>
            <person name="Nelson K.E."/>
            <person name="Bowman S."/>
            <person name="Paulsen I.T."/>
            <person name="James K."/>
            <person name="Eisen J.A."/>
            <person name="Rutherford K."/>
            <person name="Salzberg S.L."/>
            <person name="Craig A."/>
            <person name="Kyes S."/>
            <person name="Chan M.S."/>
            <person name="Nene V."/>
            <person name="Shallom S.J."/>
            <person name="Suh B."/>
            <person name="Peterson J."/>
            <person name="Angiuoli S."/>
            <person name="Pertea M."/>
            <person name="Allen J."/>
            <person name="Selengut J."/>
            <person name="Haft D."/>
            <person name="Mather M.W."/>
            <person name="Vaidya A.B."/>
            <person name="Martin D.M."/>
            <person name="Fairlamb A.H."/>
            <person name="Fraunholz M.J."/>
            <person name="Roos D.S."/>
            <person name="Ralph S.A."/>
            <person name="McFadden G.I."/>
            <person name="Cummings L.M."/>
            <person name="Subramanian G.M."/>
            <person name="Mungall C."/>
            <person name="Venter J.C."/>
            <person name="Carucci D.J."/>
            <person name="Hoffman S.L."/>
            <person name="Newbold C."/>
            <person name="Davis R.W."/>
            <person name="Fraser C.M."/>
            <person name="Barrell B."/>
        </authorList>
    </citation>
    <scope>NUCLEOTIDE SEQUENCE [LARGE SCALE GENOMIC DNA]</scope>
    <source>
        <strain evidence="3">Isolate 3D7</strain>
    </source>
</reference>